<proteinExistence type="predicted"/>
<organism evidence="1 2">
    <name type="scientific">Gossypium anomalum</name>
    <dbReference type="NCBI Taxonomy" id="47600"/>
    <lineage>
        <taxon>Eukaryota</taxon>
        <taxon>Viridiplantae</taxon>
        <taxon>Streptophyta</taxon>
        <taxon>Embryophyta</taxon>
        <taxon>Tracheophyta</taxon>
        <taxon>Spermatophyta</taxon>
        <taxon>Magnoliopsida</taxon>
        <taxon>eudicotyledons</taxon>
        <taxon>Gunneridae</taxon>
        <taxon>Pentapetalae</taxon>
        <taxon>rosids</taxon>
        <taxon>malvids</taxon>
        <taxon>Malvales</taxon>
        <taxon>Malvaceae</taxon>
        <taxon>Malvoideae</taxon>
        <taxon>Gossypium</taxon>
    </lineage>
</organism>
<dbReference type="EMBL" id="JAHUZN010000005">
    <property type="protein sequence ID" value="KAG8495485.1"/>
    <property type="molecule type" value="Genomic_DNA"/>
</dbReference>
<protein>
    <submittedName>
        <fullName evidence="1">Uncharacterized protein</fullName>
    </submittedName>
</protein>
<dbReference type="Proteomes" id="UP000701853">
    <property type="component" value="Chromosome 5"/>
</dbReference>
<evidence type="ECO:0000313" key="2">
    <source>
        <dbReference type="Proteomes" id="UP000701853"/>
    </source>
</evidence>
<reference evidence="1 2" key="1">
    <citation type="journal article" date="2021" name="bioRxiv">
        <title>The Gossypium anomalum genome as a resource for cotton improvement and evolutionary analysis of hybrid incompatibility.</title>
        <authorList>
            <person name="Grover C.E."/>
            <person name="Yuan D."/>
            <person name="Arick M.A."/>
            <person name="Miller E.R."/>
            <person name="Hu G."/>
            <person name="Peterson D.G."/>
            <person name="Wendel J.F."/>
            <person name="Udall J.A."/>
        </authorList>
    </citation>
    <scope>NUCLEOTIDE SEQUENCE [LARGE SCALE GENOMIC DNA]</scope>
    <source>
        <strain evidence="1">JFW-Udall</strain>
        <tissue evidence="1">Leaf</tissue>
    </source>
</reference>
<comment type="caution">
    <text evidence="1">The sequence shown here is derived from an EMBL/GenBank/DDBJ whole genome shotgun (WGS) entry which is preliminary data.</text>
</comment>
<sequence length="122" mass="14088">MDDHLTDDPPTSEKKQAWLRDDCFCRFATLLTVRSSIFQRSRIDSSQHTSWILRECMRNSTWCCSNVKVQQSQQEQMAVMSFLSGLPPDFEAVKYQILLSSEISCLHDAFTRILQTENSCST</sequence>
<gene>
    <name evidence="1" type="ORF">CXB51_013180</name>
</gene>
<keyword evidence="2" id="KW-1185">Reference proteome</keyword>
<name>A0A8J6D6I8_9ROSI</name>
<evidence type="ECO:0000313" key="1">
    <source>
        <dbReference type="EMBL" id="KAG8495485.1"/>
    </source>
</evidence>
<accession>A0A8J6D6I8</accession>
<dbReference type="OrthoDB" id="1001643at2759"/>
<dbReference type="AlphaFoldDB" id="A0A8J6D6I8"/>